<evidence type="ECO:0000313" key="2">
    <source>
        <dbReference type="Proteomes" id="UP000006726"/>
    </source>
</evidence>
<dbReference type="RefSeq" id="XP_001388429.1">
    <property type="nucleotide sequence ID" value="XM_001388392.1"/>
</dbReference>
<comment type="caution">
    <text evidence="1">The sequence shown here is derived from an EMBL/GenBank/DDBJ whole genome shotgun (WGS) entry which is preliminary data.</text>
</comment>
<dbReference type="Proteomes" id="UP000006726">
    <property type="component" value="Chromosome 8"/>
</dbReference>
<keyword evidence="2" id="KW-1185">Reference proteome</keyword>
<accession>A3FPY8</accession>
<sequence length="63" mass="7640">YIYFSHIFIGSYNWIYLWRNQWCIPCTKIQELYGNSSLCCKSKTNSESNFVNNLIPLLDWWSH</sequence>
<reference evidence="1 2" key="1">
    <citation type="journal article" date="2004" name="Science">
        <title>Complete genome sequence of the apicomplexan, Cryptosporidium parvum.</title>
        <authorList>
            <person name="Abrahamsen M.S."/>
            <person name="Templeton T.J."/>
            <person name="Enomoto S."/>
            <person name="Abrahante J.E."/>
            <person name="Zhu G."/>
            <person name="Lancto C.A."/>
            <person name="Deng M."/>
            <person name="Liu C."/>
            <person name="Widmer G."/>
            <person name="Tzipori S."/>
            <person name="Buck G.A."/>
            <person name="Xu P."/>
            <person name="Bankier A.T."/>
            <person name="Dear P.H."/>
            <person name="Konfortov B.A."/>
            <person name="Spriggs H.F."/>
            <person name="Iyer L."/>
            <person name="Anantharaman V."/>
            <person name="Aravind L."/>
            <person name="Kapur V."/>
        </authorList>
    </citation>
    <scope>NUCLEOTIDE SEQUENCE [LARGE SCALE GENOMIC DNA]</scope>
    <source>
        <strain evidence="2">Iowa II</strain>
    </source>
</reference>
<gene>
    <name evidence="1" type="ORF">cgd8_2360</name>
</gene>
<dbReference type="KEGG" id="cpv:cgd8_2360"/>
<dbReference type="EMBL" id="AAEE01000003">
    <property type="protein sequence ID" value="EAZ51469.1"/>
    <property type="molecule type" value="Genomic_DNA"/>
</dbReference>
<protein>
    <submittedName>
        <fullName evidence="1">Uncharacterized protein</fullName>
    </submittedName>
</protein>
<proteinExistence type="predicted"/>
<organism evidence="1 2">
    <name type="scientific">Cryptosporidium parvum (strain Iowa II)</name>
    <dbReference type="NCBI Taxonomy" id="353152"/>
    <lineage>
        <taxon>Eukaryota</taxon>
        <taxon>Sar</taxon>
        <taxon>Alveolata</taxon>
        <taxon>Apicomplexa</taxon>
        <taxon>Conoidasida</taxon>
        <taxon>Coccidia</taxon>
        <taxon>Eucoccidiorida</taxon>
        <taxon>Eimeriorina</taxon>
        <taxon>Cryptosporidiidae</taxon>
        <taxon>Cryptosporidium</taxon>
    </lineage>
</organism>
<dbReference type="InParanoid" id="A3FPY8"/>
<dbReference type="GeneID" id="3374648"/>
<dbReference type="OMA" id="WIYLWRN"/>
<evidence type="ECO:0000313" key="1">
    <source>
        <dbReference type="EMBL" id="EAZ51469.1"/>
    </source>
</evidence>
<feature type="non-terminal residue" evidence="1">
    <location>
        <position position="1"/>
    </location>
</feature>
<dbReference type="AlphaFoldDB" id="A3FPY8"/>
<name>A3FPY8_CRYPI</name>